<organism evidence="2 3">
    <name type="scientific">Candidatus Ventrousia excrementavium</name>
    <dbReference type="NCBI Taxonomy" id="2840961"/>
    <lineage>
        <taxon>Bacteria</taxon>
        <taxon>Bacillati</taxon>
        <taxon>Bacillota</taxon>
        <taxon>Clostridia</taxon>
        <taxon>Eubacteriales</taxon>
        <taxon>Clostridiaceae</taxon>
        <taxon>Clostridiaceae incertae sedis</taxon>
        <taxon>Candidatus Ventrousia</taxon>
    </lineage>
</organism>
<name>A0A9D1IS78_9CLOT</name>
<protein>
    <submittedName>
        <fullName evidence="2">Dipicolinate synthase subunit B</fullName>
    </submittedName>
</protein>
<sequence>MKGKRIGVCITGSFCTFSHTLNVLRTLAAGNEVTAILSPASVSLDTRFFKASDFRAQVEEITGRPVMTSIVEAERIGPEKLFDIMLIVPCTGNTLAKLNWGVTDTAALMAAKAHVRNGRPLVLALSTNDALGTAAQNVGGLLNRRLVYFVPFRQDDPVKKPRSMVADFSLCEAALDSAMEGVQLQPIVF</sequence>
<dbReference type="EMBL" id="DVMR01000013">
    <property type="protein sequence ID" value="HIU42905.1"/>
    <property type="molecule type" value="Genomic_DNA"/>
</dbReference>
<dbReference type="AlphaFoldDB" id="A0A9D1IS78"/>
<accession>A0A9D1IS78</accession>
<reference evidence="2" key="1">
    <citation type="submission" date="2020-10" db="EMBL/GenBank/DDBJ databases">
        <authorList>
            <person name="Gilroy R."/>
        </authorList>
    </citation>
    <scope>NUCLEOTIDE SEQUENCE</scope>
    <source>
        <strain evidence="2">CHK191-8634</strain>
    </source>
</reference>
<evidence type="ECO:0000259" key="1">
    <source>
        <dbReference type="Pfam" id="PF02441"/>
    </source>
</evidence>
<dbReference type="Proteomes" id="UP000824073">
    <property type="component" value="Unassembled WGS sequence"/>
</dbReference>
<dbReference type="InterPro" id="IPR003382">
    <property type="entry name" value="Flavoprotein"/>
</dbReference>
<dbReference type="Gene3D" id="3.40.50.1950">
    <property type="entry name" value="Flavin prenyltransferase-like"/>
    <property type="match status" value="1"/>
</dbReference>
<evidence type="ECO:0000313" key="2">
    <source>
        <dbReference type="EMBL" id="HIU42905.1"/>
    </source>
</evidence>
<reference evidence="2" key="2">
    <citation type="journal article" date="2021" name="PeerJ">
        <title>Extensive microbial diversity within the chicken gut microbiome revealed by metagenomics and culture.</title>
        <authorList>
            <person name="Gilroy R."/>
            <person name="Ravi A."/>
            <person name="Getino M."/>
            <person name="Pursley I."/>
            <person name="Horton D.L."/>
            <person name="Alikhan N.F."/>
            <person name="Baker D."/>
            <person name="Gharbi K."/>
            <person name="Hall N."/>
            <person name="Watson M."/>
            <person name="Adriaenssens E.M."/>
            <person name="Foster-Nyarko E."/>
            <person name="Jarju S."/>
            <person name="Secka A."/>
            <person name="Antonio M."/>
            <person name="Oren A."/>
            <person name="Chaudhuri R.R."/>
            <person name="La Ragione R."/>
            <person name="Hildebrand F."/>
            <person name="Pallen M.J."/>
        </authorList>
    </citation>
    <scope>NUCLEOTIDE SEQUENCE</scope>
    <source>
        <strain evidence="2">CHK191-8634</strain>
    </source>
</reference>
<dbReference type="NCBIfam" id="NF006161">
    <property type="entry name" value="PRK08305.1"/>
    <property type="match status" value="1"/>
</dbReference>
<dbReference type="SUPFAM" id="SSF52507">
    <property type="entry name" value="Homo-oligomeric flavin-containing Cys decarboxylases, HFCD"/>
    <property type="match status" value="1"/>
</dbReference>
<dbReference type="GO" id="GO:0003824">
    <property type="term" value="F:catalytic activity"/>
    <property type="evidence" value="ECO:0007669"/>
    <property type="project" value="InterPro"/>
</dbReference>
<dbReference type="InterPro" id="IPR036551">
    <property type="entry name" value="Flavin_trans-like"/>
</dbReference>
<comment type="caution">
    <text evidence="2">The sequence shown here is derived from an EMBL/GenBank/DDBJ whole genome shotgun (WGS) entry which is preliminary data.</text>
</comment>
<gene>
    <name evidence="2" type="ORF">IAB67_01250</name>
</gene>
<feature type="domain" description="Flavoprotein" evidence="1">
    <location>
        <begin position="4"/>
        <end position="164"/>
    </location>
</feature>
<dbReference type="Pfam" id="PF02441">
    <property type="entry name" value="Flavoprotein"/>
    <property type="match status" value="1"/>
</dbReference>
<evidence type="ECO:0000313" key="3">
    <source>
        <dbReference type="Proteomes" id="UP000824073"/>
    </source>
</evidence>
<proteinExistence type="predicted"/>